<evidence type="ECO:0000313" key="3">
    <source>
        <dbReference type="EMBL" id="CAD7084697.1"/>
    </source>
</evidence>
<dbReference type="OrthoDB" id="72053at2759"/>
<keyword evidence="4" id="KW-1185">Reference proteome</keyword>
<dbReference type="AlphaFoldDB" id="A0A7R8YT82"/>
<organism evidence="3 4">
    <name type="scientific">Hermetia illucens</name>
    <name type="common">Black soldier fly</name>
    <dbReference type="NCBI Taxonomy" id="343691"/>
    <lineage>
        <taxon>Eukaryota</taxon>
        <taxon>Metazoa</taxon>
        <taxon>Ecdysozoa</taxon>
        <taxon>Arthropoda</taxon>
        <taxon>Hexapoda</taxon>
        <taxon>Insecta</taxon>
        <taxon>Pterygota</taxon>
        <taxon>Neoptera</taxon>
        <taxon>Endopterygota</taxon>
        <taxon>Diptera</taxon>
        <taxon>Brachycera</taxon>
        <taxon>Stratiomyomorpha</taxon>
        <taxon>Stratiomyidae</taxon>
        <taxon>Hermetiinae</taxon>
        <taxon>Hermetia</taxon>
    </lineage>
</organism>
<sequence>MTKDGLYSQDCIDCQRLSAVWEGLGANLKNRVNVARVNRLSAGIATAKRFGVDKSPEFIFIRQGKFYRYETPKYDIKTFTAFAQDWFRNARADKVPVPSSPFDSLVTAYADHLKRGVEYGKSLYKVYPYAVYGAVGGVGLILLSLVFSKFRAAKKAGAKATKKAK</sequence>
<protein>
    <recommendedName>
        <fullName evidence="2">Thioredoxin domain-containing protein</fullName>
    </recommendedName>
</protein>
<reference evidence="3 4" key="1">
    <citation type="submission" date="2020-11" db="EMBL/GenBank/DDBJ databases">
        <authorList>
            <person name="Wallbank WR R."/>
            <person name="Pardo Diaz C."/>
            <person name="Kozak K."/>
            <person name="Martin S."/>
            <person name="Jiggins C."/>
            <person name="Moest M."/>
            <person name="Warren A I."/>
            <person name="Generalovic N T."/>
            <person name="Byers J.R.P. K."/>
            <person name="Montejo-Kovacevich G."/>
            <person name="Yen C E."/>
        </authorList>
    </citation>
    <scope>NUCLEOTIDE SEQUENCE [LARGE SCALE GENOMIC DNA]</scope>
</reference>
<dbReference type="Proteomes" id="UP000594454">
    <property type="component" value="Chromosome 3"/>
</dbReference>
<proteinExistence type="predicted"/>
<dbReference type="InterPro" id="IPR036249">
    <property type="entry name" value="Thioredoxin-like_sf"/>
</dbReference>
<keyword evidence="1" id="KW-0472">Membrane</keyword>
<dbReference type="PANTHER" id="PTHR19991:SF2">
    <property type="entry name" value="GH08893P"/>
    <property type="match status" value="1"/>
</dbReference>
<evidence type="ECO:0000313" key="4">
    <source>
        <dbReference type="Proteomes" id="UP000594454"/>
    </source>
</evidence>
<feature type="transmembrane region" description="Helical" evidence="1">
    <location>
        <begin position="129"/>
        <end position="147"/>
    </location>
</feature>
<name>A0A7R8YT82_HERIL</name>
<dbReference type="InterPro" id="IPR013766">
    <property type="entry name" value="Thioredoxin_domain"/>
</dbReference>
<evidence type="ECO:0000256" key="1">
    <source>
        <dbReference type="SAM" id="Phobius"/>
    </source>
</evidence>
<gene>
    <name evidence="3" type="ORF">HERILL_LOCUS7578</name>
</gene>
<dbReference type="Pfam" id="PF00085">
    <property type="entry name" value="Thioredoxin"/>
    <property type="match status" value="1"/>
</dbReference>
<dbReference type="Gene3D" id="3.40.30.10">
    <property type="entry name" value="Glutaredoxin"/>
    <property type="match status" value="1"/>
</dbReference>
<evidence type="ECO:0000259" key="2">
    <source>
        <dbReference type="Pfam" id="PF00085"/>
    </source>
</evidence>
<dbReference type="InParanoid" id="A0A7R8YT82"/>
<dbReference type="SUPFAM" id="SSF52833">
    <property type="entry name" value="Thioredoxin-like"/>
    <property type="match status" value="1"/>
</dbReference>
<feature type="domain" description="Thioredoxin" evidence="2">
    <location>
        <begin position="7"/>
        <end position="65"/>
    </location>
</feature>
<keyword evidence="1" id="KW-0812">Transmembrane</keyword>
<accession>A0A7R8YT82</accession>
<keyword evidence="1" id="KW-1133">Transmembrane helix</keyword>
<dbReference type="EMBL" id="LR899011">
    <property type="protein sequence ID" value="CAD7084697.1"/>
    <property type="molecule type" value="Genomic_DNA"/>
</dbReference>
<dbReference type="PANTHER" id="PTHR19991">
    <property type="entry name" value="L 2 01289"/>
    <property type="match status" value="1"/>
</dbReference>